<protein>
    <submittedName>
        <fullName evidence="4">Glycoside hydrolase family 13 protein</fullName>
    </submittedName>
</protein>
<dbReference type="InterPro" id="IPR006047">
    <property type="entry name" value="GH13_cat_dom"/>
</dbReference>
<dbReference type="PANTHER" id="PTHR10357:SF210">
    <property type="entry name" value="MALTODEXTRIN GLUCOSIDASE"/>
    <property type="match status" value="1"/>
</dbReference>
<dbReference type="PANTHER" id="PTHR10357">
    <property type="entry name" value="ALPHA-AMYLASE FAMILY MEMBER"/>
    <property type="match status" value="1"/>
</dbReference>
<dbReference type="Pfam" id="PF00128">
    <property type="entry name" value="Alpha-amylase"/>
    <property type="match status" value="1"/>
</dbReference>
<dbReference type="InterPro" id="IPR004185">
    <property type="entry name" value="Glyco_hydro_13_lg-like_dom"/>
</dbReference>
<evidence type="ECO:0000259" key="3">
    <source>
        <dbReference type="SMART" id="SM00642"/>
    </source>
</evidence>
<dbReference type="GO" id="GO:0004553">
    <property type="term" value="F:hydrolase activity, hydrolyzing O-glycosyl compounds"/>
    <property type="evidence" value="ECO:0007669"/>
    <property type="project" value="InterPro"/>
</dbReference>
<evidence type="ECO:0000256" key="2">
    <source>
        <dbReference type="ARBA" id="ARBA00023295"/>
    </source>
</evidence>
<dbReference type="InterPro" id="IPR017853">
    <property type="entry name" value="GH"/>
</dbReference>
<dbReference type="CDD" id="cd02857">
    <property type="entry name" value="E_set_CDase_PDE_N"/>
    <property type="match status" value="1"/>
</dbReference>
<dbReference type="CDD" id="cd11338">
    <property type="entry name" value="AmyAc_CMD"/>
    <property type="match status" value="1"/>
</dbReference>
<keyword evidence="1 4" id="KW-0378">Hydrolase</keyword>
<dbReference type="SMART" id="SM00642">
    <property type="entry name" value="Aamy"/>
    <property type="match status" value="1"/>
</dbReference>
<keyword evidence="2" id="KW-0326">Glycosidase</keyword>
<feature type="domain" description="Glycosyl hydrolase family 13 catalytic" evidence="3">
    <location>
        <begin position="130"/>
        <end position="529"/>
    </location>
</feature>
<reference evidence="4" key="1">
    <citation type="submission" date="2020-10" db="EMBL/GenBank/DDBJ databases">
        <authorList>
            <person name="Gilroy R."/>
        </authorList>
    </citation>
    <scope>NUCLEOTIDE SEQUENCE</scope>
    <source>
        <strain evidence="4">14700</strain>
    </source>
</reference>
<gene>
    <name evidence="4" type="ORF">IAA72_04500</name>
</gene>
<name>A0A9D9IBY2_9SPIO</name>
<comment type="caution">
    <text evidence="4">The sequence shown here is derived from an EMBL/GenBank/DDBJ whole genome shotgun (WGS) entry which is preliminary data.</text>
</comment>
<dbReference type="GO" id="GO:0005975">
    <property type="term" value="P:carbohydrate metabolic process"/>
    <property type="evidence" value="ECO:0007669"/>
    <property type="project" value="InterPro"/>
</dbReference>
<dbReference type="SUPFAM" id="SSF51445">
    <property type="entry name" value="(Trans)glycosidases"/>
    <property type="match status" value="1"/>
</dbReference>
<accession>A0A9D9IBY2</accession>
<proteinExistence type="predicted"/>
<dbReference type="Proteomes" id="UP000810292">
    <property type="component" value="Unassembled WGS sequence"/>
</dbReference>
<reference evidence="4" key="2">
    <citation type="journal article" date="2021" name="PeerJ">
        <title>Extensive microbial diversity within the chicken gut microbiome revealed by metagenomics and culture.</title>
        <authorList>
            <person name="Gilroy R."/>
            <person name="Ravi A."/>
            <person name="Getino M."/>
            <person name="Pursley I."/>
            <person name="Horton D.L."/>
            <person name="Alikhan N.F."/>
            <person name="Baker D."/>
            <person name="Gharbi K."/>
            <person name="Hall N."/>
            <person name="Watson M."/>
            <person name="Adriaenssens E.M."/>
            <person name="Foster-Nyarko E."/>
            <person name="Jarju S."/>
            <person name="Secka A."/>
            <person name="Antonio M."/>
            <person name="Oren A."/>
            <person name="Chaudhuri R.R."/>
            <person name="La Ragione R."/>
            <person name="Hildebrand F."/>
            <person name="Pallen M.J."/>
        </authorList>
    </citation>
    <scope>NUCLEOTIDE SEQUENCE</scope>
    <source>
        <strain evidence="4">14700</strain>
    </source>
</reference>
<dbReference type="AlphaFoldDB" id="A0A9D9IBY2"/>
<sequence>MSSIKAFSSVSIDFISPIFPKRGEECSFAIIFSSSPDAVFLRTDSDSGTGSSVKMEEKGHYNGAVRFEAKASVTSSDDIFHYYFAFIHRGKSWYYGRRGITRYVPSIKERFSIIPSLDAPAWVEGSVCYQIFPDRFFCGDPSVGAKEGEYEFDGGLVTTPSFDSAPRSFSEARCLDFYNGDLRGIEMKLPYLKSLGVDTLYLNPINDSRTVHRYDAVDFFHVDPKLGGDEAFIHLMKAAHECGIRIIVDISINHTGIEAEWFRKALSDPDSVERGFYIFQEDGAVKYWQGVKTLPQLNYLSDELRDRVYRNEDSAMQKYLKEPFMQDGWRLDVAPEVGRCGSVQLTKEVWREVRKALKGIRKDLYLVGEDWDDSSEYMEGDMWDATMNYYGVSRPLRSWMGERDRFLTAGWGHDPDHEESWTGQEITEALRNGIAAVPDQSAYFQMNLIDSHDTPRLHNNKAVFRKNVYIGCVIAAFMLPGMPSIYYGDENLIDGEMGSVEASRYPMCWDESKWDADTHEAYKKMGELRKLPFIPYSSVRIDPIDNEAFSVARFTRNNAALAVINRCPRERHVSVDLFGLPSESAVLWYGNGSLSLKDSFLEVELPAEDSIVVLLSGGALPKA</sequence>
<evidence type="ECO:0000313" key="5">
    <source>
        <dbReference type="Proteomes" id="UP000810292"/>
    </source>
</evidence>
<dbReference type="Gene3D" id="3.20.20.80">
    <property type="entry name" value="Glycosidases"/>
    <property type="match status" value="1"/>
</dbReference>
<dbReference type="EMBL" id="JADIMF010000072">
    <property type="protein sequence ID" value="MBO8469029.1"/>
    <property type="molecule type" value="Genomic_DNA"/>
</dbReference>
<evidence type="ECO:0000256" key="1">
    <source>
        <dbReference type="ARBA" id="ARBA00022801"/>
    </source>
</evidence>
<organism evidence="4 5">
    <name type="scientific">Candidatus Ornithospirochaeta stercoravium</name>
    <dbReference type="NCBI Taxonomy" id="2840897"/>
    <lineage>
        <taxon>Bacteria</taxon>
        <taxon>Pseudomonadati</taxon>
        <taxon>Spirochaetota</taxon>
        <taxon>Spirochaetia</taxon>
        <taxon>Spirochaetales</taxon>
        <taxon>Spirochaetaceae</taxon>
        <taxon>Spirochaetaceae incertae sedis</taxon>
        <taxon>Candidatus Ornithospirochaeta</taxon>
    </lineage>
</organism>
<evidence type="ECO:0000313" key="4">
    <source>
        <dbReference type="EMBL" id="MBO8469029.1"/>
    </source>
</evidence>